<organism evidence="1">
    <name type="scientific">Tanacetum cinerariifolium</name>
    <name type="common">Dalmatian daisy</name>
    <name type="synonym">Chrysanthemum cinerariifolium</name>
    <dbReference type="NCBI Taxonomy" id="118510"/>
    <lineage>
        <taxon>Eukaryota</taxon>
        <taxon>Viridiplantae</taxon>
        <taxon>Streptophyta</taxon>
        <taxon>Embryophyta</taxon>
        <taxon>Tracheophyta</taxon>
        <taxon>Spermatophyta</taxon>
        <taxon>Magnoliopsida</taxon>
        <taxon>eudicotyledons</taxon>
        <taxon>Gunneridae</taxon>
        <taxon>Pentapetalae</taxon>
        <taxon>asterids</taxon>
        <taxon>campanulids</taxon>
        <taxon>Asterales</taxon>
        <taxon>Asteraceae</taxon>
        <taxon>Asteroideae</taxon>
        <taxon>Anthemideae</taxon>
        <taxon>Anthemidinae</taxon>
        <taxon>Tanacetum</taxon>
    </lineage>
</organism>
<proteinExistence type="predicted"/>
<evidence type="ECO:0008006" key="2">
    <source>
        <dbReference type="Google" id="ProtNLM"/>
    </source>
</evidence>
<dbReference type="PANTHER" id="PTHR33223:SF10">
    <property type="entry name" value="AMINOTRANSFERASE-LIKE PLANT MOBILE DOMAIN-CONTAINING PROTEIN"/>
    <property type="match status" value="1"/>
</dbReference>
<accession>A0A6L2JSS0</accession>
<evidence type="ECO:0000313" key="1">
    <source>
        <dbReference type="EMBL" id="GEU39587.1"/>
    </source>
</evidence>
<comment type="caution">
    <text evidence="1">The sequence shown here is derived from an EMBL/GenBank/DDBJ whole genome shotgun (WGS) entry which is preliminary data.</text>
</comment>
<gene>
    <name evidence="1" type="ORF">Tci_011565</name>
</gene>
<protein>
    <recommendedName>
        <fullName evidence="2">Retrotransposon gag domain-containing protein</fullName>
    </recommendedName>
</protein>
<reference evidence="1" key="1">
    <citation type="journal article" date="2019" name="Sci. Rep.">
        <title>Draft genome of Tanacetum cinerariifolium, the natural source of mosquito coil.</title>
        <authorList>
            <person name="Yamashiro T."/>
            <person name="Shiraishi A."/>
            <person name="Satake H."/>
            <person name="Nakayama K."/>
        </authorList>
    </citation>
    <scope>NUCLEOTIDE SEQUENCE</scope>
</reference>
<name>A0A6L2JSS0_TANCI</name>
<dbReference type="PANTHER" id="PTHR33223">
    <property type="entry name" value="CCHC-TYPE DOMAIN-CONTAINING PROTEIN"/>
    <property type="match status" value="1"/>
</dbReference>
<sequence>MPNGLKVPTNLKTHDGMSDPDDHLIELKGTIDVHKLPEPAWCRFCHITLSGAARFWRFQKTQARILRIRQHSNESLRDYLGRFGKETLHMTDRSNGMMTRAFISRLRPGRFFKNLIARPPVSMEDLFTQAHNFI</sequence>
<dbReference type="EMBL" id="BKCJ010001194">
    <property type="protein sequence ID" value="GEU39587.1"/>
    <property type="molecule type" value="Genomic_DNA"/>
</dbReference>
<dbReference type="AlphaFoldDB" id="A0A6L2JSS0"/>